<gene>
    <name evidence="3" type="ordered locus">Daro_0885</name>
</gene>
<dbReference type="InterPro" id="IPR012902">
    <property type="entry name" value="N_methyl_site"/>
</dbReference>
<proteinExistence type="predicted"/>
<evidence type="ECO:0000256" key="2">
    <source>
        <dbReference type="SAM" id="Phobius"/>
    </source>
</evidence>
<keyword evidence="2" id="KW-1133">Transmembrane helix</keyword>
<dbReference type="STRING" id="159087.Daro_0885"/>
<dbReference type="OrthoDB" id="8759523at2"/>
<dbReference type="Pfam" id="PF07963">
    <property type="entry name" value="N_methyl"/>
    <property type="match status" value="1"/>
</dbReference>
<protein>
    <recommendedName>
        <fullName evidence="4">MSHA pilin protein MshD</fullName>
    </recommendedName>
</protein>
<evidence type="ECO:0000313" key="3">
    <source>
        <dbReference type="EMBL" id="AAZ45641.1"/>
    </source>
</evidence>
<evidence type="ECO:0000256" key="1">
    <source>
        <dbReference type="SAM" id="MobiDB-lite"/>
    </source>
</evidence>
<organism evidence="3">
    <name type="scientific">Dechloromonas aromatica (strain RCB)</name>
    <dbReference type="NCBI Taxonomy" id="159087"/>
    <lineage>
        <taxon>Bacteria</taxon>
        <taxon>Pseudomonadati</taxon>
        <taxon>Pseudomonadota</taxon>
        <taxon>Betaproteobacteria</taxon>
        <taxon>Rhodocyclales</taxon>
        <taxon>Azonexaceae</taxon>
        <taxon>Dechloromonas</taxon>
    </lineage>
</organism>
<dbReference type="EMBL" id="CP000089">
    <property type="protein sequence ID" value="AAZ45641.1"/>
    <property type="molecule type" value="Genomic_DNA"/>
</dbReference>
<evidence type="ECO:0008006" key="4">
    <source>
        <dbReference type="Google" id="ProtNLM"/>
    </source>
</evidence>
<feature type="compositionally biased region" description="Polar residues" evidence="1">
    <location>
        <begin position="89"/>
        <end position="106"/>
    </location>
</feature>
<dbReference type="AlphaFoldDB" id="Q47HP0"/>
<sequence length="187" mass="19832">MCIDRFRRRQFGVSLVELIVFIVIVSVGVVGLVSVMNPLVRYSADPMETKQSMAIAESLLNEILHQPFTWCDPDDAAASTAQQYADCANPQNVSGATPSTETSRSGSGPGTAYDNVADYDGFSKNNIDDASGGNAMTGYTAGVAVARAGIALGLADDTAALSVTVTVSRNGHSFSLTGYRFRYAPRY</sequence>
<name>Q47HP0_DECAR</name>
<dbReference type="KEGG" id="dar:Daro_0885"/>
<feature type="transmembrane region" description="Helical" evidence="2">
    <location>
        <begin position="12"/>
        <end position="36"/>
    </location>
</feature>
<dbReference type="HOGENOM" id="CLU_110706_1_0_4"/>
<feature type="region of interest" description="Disordered" evidence="1">
    <location>
        <begin position="89"/>
        <end position="111"/>
    </location>
</feature>
<reference evidence="3" key="1">
    <citation type="submission" date="2005-08" db="EMBL/GenBank/DDBJ databases">
        <title>Complete sequence of Dechloromonas aromatica RCB.</title>
        <authorList>
            <person name="Salinero K.K."/>
            <person name="Copeland A."/>
            <person name="Lucas S."/>
            <person name="Lapidus A."/>
            <person name="Barry K."/>
            <person name="Detter J.C."/>
            <person name="Glavina T."/>
            <person name="Hammon N."/>
            <person name="Israni S."/>
            <person name="Pitluck S."/>
            <person name="Di Bartolo G."/>
            <person name="Trong S."/>
            <person name="Schmutz J."/>
            <person name="Larimer F."/>
            <person name="Land M."/>
            <person name="Ivanova N."/>
            <person name="Richardson P."/>
        </authorList>
    </citation>
    <scope>NUCLEOTIDE SEQUENCE</scope>
    <source>
        <strain evidence="3">RCB</strain>
    </source>
</reference>
<dbReference type="eggNOG" id="COG4967">
    <property type="taxonomic scope" value="Bacteria"/>
</dbReference>
<keyword evidence="2" id="KW-0472">Membrane</keyword>
<keyword evidence="2" id="KW-0812">Transmembrane</keyword>
<accession>Q47HP0</accession>